<feature type="region of interest" description="Disordered" evidence="1">
    <location>
        <begin position="1"/>
        <end position="28"/>
    </location>
</feature>
<dbReference type="EMBL" id="MU864076">
    <property type="protein sequence ID" value="KAK4194276.1"/>
    <property type="molecule type" value="Genomic_DNA"/>
</dbReference>
<dbReference type="SUPFAM" id="SSF51197">
    <property type="entry name" value="Clavaminate synthase-like"/>
    <property type="match status" value="1"/>
</dbReference>
<accession>A0AAN6X5Y2</accession>
<dbReference type="Proteomes" id="UP001303160">
    <property type="component" value="Unassembled WGS sequence"/>
</dbReference>
<evidence type="ECO:0000313" key="3">
    <source>
        <dbReference type="EMBL" id="KAK4194276.1"/>
    </source>
</evidence>
<evidence type="ECO:0000313" key="4">
    <source>
        <dbReference type="Proteomes" id="UP001303160"/>
    </source>
</evidence>
<feature type="compositionally biased region" description="Polar residues" evidence="1">
    <location>
        <begin position="267"/>
        <end position="298"/>
    </location>
</feature>
<evidence type="ECO:0000256" key="1">
    <source>
        <dbReference type="SAM" id="MobiDB-lite"/>
    </source>
</evidence>
<dbReference type="AlphaFoldDB" id="A0AAN6X5Y2"/>
<comment type="caution">
    <text evidence="3">The sequence shown here is derived from an EMBL/GenBank/DDBJ whole genome shotgun (WGS) entry which is preliminary data.</text>
</comment>
<dbReference type="PROSITE" id="PS51184">
    <property type="entry name" value="JMJC"/>
    <property type="match status" value="1"/>
</dbReference>
<keyword evidence="4" id="KW-1185">Reference proteome</keyword>
<reference evidence="3" key="1">
    <citation type="journal article" date="2023" name="Mol. Phylogenet. Evol.">
        <title>Genome-scale phylogeny and comparative genomics of the fungal order Sordariales.</title>
        <authorList>
            <person name="Hensen N."/>
            <person name="Bonometti L."/>
            <person name="Westerberg I."/>
            <person name="Brannstrom I.O."/>
            <person name="Guillou S."/>
            <person name="Cros-Aarteil S."/>
            <person name="Calhoun S."/>
            <person name="Haridas S."/>
            <person name="Kuo A."/>
            <person name="Mondo S."/>
            <person name="Pangilinan J."/>
            <person name="Riley R."/>
            <person name="LaButti K."/>
            <person name="Andreopoulos B."/>
            <person name="Lipzen A."/>
            <person name="Chen C."/>
            <person name="Yan M."/>
            <person name="Daum C."/>
            <person name="Ng V."/>
            <person name="Clum A."/>
            <person name="Steindorff A."/>
            <person name="Ohm R.A."/>
            <person name="Martin F."/>
            <person name="Silar P."/>
            <person name="Natvig D.O."/>
            <person name="Lalanne C."/>
            <person name="Gautier V."/>
            <person name="Ament-Velasquez S.L."/>
            <person name="Kruys A."/>
            <person name="Hutchinson M.I."/>
            <person name="Powell A.J."/>
            <person name="Barry K."/>
            <person name="Miller A.N."/>
            <person name="Grigoriev I.V."/>
            <person name="Debuchy R."/>
            <person name="Gladieux P."/>
            <person name="Hiltunen Thoren M."/>
            <person name="Johannesson H."/>
        </authorList>
    </citation>
    <scope>NUCLEOTIDE SEQUENCE</scope>
    <source>
        <strain evidence="3">CBS 315.58</strain>
    </source>
</reference>
<organism evidence="3 4">
    <name type="scientific">Triangularia verruculosa</name>
    <dbReference type="NCBI Taxonomy" id="2587418"/>
    <lineage>
        <taxon>Eukaryota</taxon>
        <taxon>Fungi</taxon>
        <taxon>Dikarya</taxon>
        <taxon>Ascomycota</taxon>
        <taxon>Pezizomycotina</taxon>
        <taxon>Sordariomycetes</taxon>
        <taxon>Sordariomycetidae</taxon>
        <taxon>Sordariales</taxon>
        <taxon>Podosporaceae</taxon>
        <taxon>Triangularia</taxon>
    </lineage>
</organism>
<evidence type="ECO:0000259" key="2">
    <source>
        <dbReference type="PROSITE" id="PS51184"/>
    </source>
</evidence>
<feature type="compositionally biased region" description="Low complexity" evidence="1">
    <location>
        <begin position="1"/>
        <end position="20"/>
    </location>
</feature>
<feature type="region of interest" description="Disordered" evidence="1">
    <location>
        <begin position="252"/>
        <end position="381"/>
    </location>
</feature>
<sequence>MAVGNVAPAAPCSNPPNAHAPLEETPSDEINDDRLVLSPDHVYRVAQFRHEIQRCKTDPEKYAVCVRMRNELLQEHTGVQLLAAACEHVMSTQCTVYKDWKARNKPPKRAKSEWDVFLGVATDGQEIKSKCLSALKTVARHWGEDVVQHYPWAYKGRKYCDMLRAAAIAVPDWKKAAKGLSLSMLTRFQQGMSLKRRQICASPNPIEQGDLKYLREHPPEDIVAISLPDGFGFDKFGLMVCKEYAAVLPEPDNAGAERPTPPEAGTVQATGSSAPDSTSTTDLQSPTASKSGRANSDGNIAAAPKKDTAIPGEGSGINATHDQPSTPPVTPKLNSTDCANAASHADGRTFRTRPGIAYRESLGGGRSKRKSAGVPEIPPPRCCPAEVPDTLLSVLDNPWKFGPETAMQFSPFIEKLCRPHLQVLAVRTSAIAFAEQANGTNRPVRRRASSLPDISQPDVLPKRPRLGEPLSLSTNTMTRPIHDRINDDRYRRQVLAELREKARNATSSPGSHGEGTDELVRKLLEHIKQPSTDSKCGAAEALFCTGDEARMLVESASPGDAPIITEGQQQLQWGKDERPIVQLFRRMGALEKTVSVQIPSRKSTTRSCEVRTMSEVRERFLTLDENRTGEPWNILDLQSPLPHSILPNFLTGENCQLLVQVRNTVLMGGSAERVAGSARQWDDWKNVLEWVLLSEGGHHIAPHTDSHGFATWITAQEGSIGFGWMSCPTEGERSAWMADPRGYTGGRWRYAVLKPGQSVFFDPGTIHFVFRVRGCQTLALGGHVLQWSDITRWMQVVLAQMARPAITNEDMKWSTTRLVRVVARLVAARIGAGELGDGAATEFFASVKVGLSPALLLGC</sequence>
<reference evidence="3" key="2">
    <citation type="submission" date="2023-05" db="EMBL/GenBank/DDBJ databases">
        <authorList>
            <consortium name="Lawrence Berkeley National Laboratory"/>
            <person name="Steindorff A."/>
            <person name="Hensen N."/>
            <person name="Bonometti L."/>
            <person name="Westerberg I."/>
            <person name="Brannstrom I.O."/>
            <person name="Guillou S."/>
            <person name="Cros-Aarteil S."/>
            <person name="Calhoun S."/>
            <person name="Haridas S."/>
            <person name="Kuo A."/>
            <person name="Mondo S."/>
            <person name="Pangilinan J."/>
            <person name="Riley R."/>
            <person name="Labutti K."/>
            <person name="Andreopoulos B."/>
            <person name="Lipzen A."/>
            <person name="Chen C."/>
            <person name="Yanf M."/>
            <person name="Daum C."/>
            <person name="Ng V."/>
            <person name="Clum A."/>
            <person name="Ohm R."/>
            <person name="Martin F."/>
            <person name="Silar P."/>
            <person name="Natvig D."/>
            <person name="Lalanne C."/>
            <person name="Gautier V."/>
            <person name="Ament-Velasquez S.L."/>
            <person name="Kruys A."/>
            <person name="Hutchinson M.I."/>
            <person name="Powell A.J."/>
            <person name="Barry K."/>
            <person name="Miller A.N."/>
            <person name="Grigoriev I.V."/>
            <person name="Debuchy R."/>
            <person name="Gladieux P."/>
            <person name="Thoren M.H."/>
            <person name="Johannesson H."/>
        </authorList>
    </citation>
    <scope>NUCLEOTIDE SEQUENCE</scope>
    <source>
        <strain evidence="3">CBS 315.58</strain>
    </source>
</reference>
<feature type="region of interest" description="Disordered" evidence="1">
    <location>
        <begin position="443"/>
        <end position="475"/>
    </location>
</feature>
<gene>
    <name evidence="3" type="ORF">QBC40DRAFT_38091</name>
</gene>
<name>A0AAN6X5Y2_9PEZI</name>
<feature type="domain" description="JmjC" evidence="2">
    <location>
        <begin position="669"/>
        <end position="801"/>
    </location>
</feature>
<protein>
    <recommendedName>
        <fullName evidence="2">JmjC domain-containing protein</fullName>
    </recommendedName>
</protein>
<proteinExistence type="predicted"/>
<dbReference type="InterPro" id="IPR003347">
    <property type="entry name" value="JmjC_dom"/>
</dbReference>